<evidence type="ECO:0000256" key="3">
    <source>
        <dbReference type="ARBA" id="ARBA00007588"/>
    </source>
</evidence>
<dbReference type="InterPro" id="IPR025700">
    <property type="entry name" value="Lys/Orn_oxygenase"/>
</dbReference>
<comment type="cofactor">
    <cofactor evidence="1">
        <name>FAD</name>
        <dbReference type="ChEBI" id="CHEBI:57692"/>
    </cofactor>
</comment>
<dbReference type="PANTHER" id="PTHR42802:SF1">
    <property type="entry name" value="L-ORNITHINE N(5)-MONOOXYGENASE"/>
    <property type="match status" value="1"/>
</dbReference>
<feature type="region of interest" description="Disordered" evidence="11">
    <location>
        <begin position="464"/>
        <end position="507"/>
    </location>
</feature>
<dbReference type="PANTHER" id="PTHR42802">
    <property type="entry name" value="MONOOXYGENASE"/>
    <property type="match status" value="1"/>
</dbReference>
<accession>A0AAF0INP3</accession>
<protein>
    <recommendedName>
        <fullName evidence="4">L-ornithine N(5)-monooxygenase [NAD(P)H]</fullName>
        <ecNumber evidence="4">1.14.13.196</ecNumber>
    </recommendedName>
</protein>
<evidence type="ECO:0000256" key="8">
    <source>
        <dbReference type="ARBA" id="ARBA00023002"/>
    </source>
</evidence>
<comment type="similarity">
    <text evidence="3">Belongs to the lysine N(6)-hydroxylase/L-ornithine N(5)-oxygenase family.</text>
</comment>
<evidence type="ECO:0000256" key="7">
    <source>
        <dbReference type="ARBA" id="ARBA00022857"/>
    </source>
</evidence>
<evidence type="ECO:0000256" key="4">
    <source>
        <dbReference type="ARBA" id="ARBA00012881"/>
    </source>
</evidence>
<proteinExistence type="inferred from homology"/>
<evidence type="ECO:0000256" key="9">
    <source>
        <dbReference type="ARBA" id="ARBA00047598"/>
    </source>
</evidence>
<evidence type="ECO:0000256" key="10">
    <source>
        <dbReference type="ARBA" id="ARBA00049248"/>
    </source>
</evidence>
<dbReference type="EMBL" id="CP119951">
    <property type="protein sequence ID" value="WFC93975.1"/>
    <property type="molecule type" value="Genomic_DNA"/>
</dbReference>
<reference evidence="12" key="1">
    <citation type="submission" date="2023-03" db="EMBL/GenBank/DDBJ databases">
        <title>Mating type loci evolution in Malassezia.</title>
        <authorList>
            <person name="Coelho M.A."/>
        </authorList>
    </citation>
    <scope>NUCLEOTIDE SEQUENCE</scope>
    <source>
        <strain evidence="12">CBS 14135</strain>
    </source>
</reference>
<keyword evidence="8 12" id="KW-0560">Oxidoreductase</keyword>
<dbReference type="GO" id="GO:0016491">
    <property type="term" value="F:oxidoreductase activity"/>
    <property type="evidence" value="ECO:0007669"/>
    <property type="project" value="UniProtKB-KW"/>
</dbReference>
<evidence type="ECO:0000256" key="2">
    <source>
        <dbReference type="ARBA" id="ARBA00004924"/>
    </source>
</evidence>
<dbReference type="EC" id="1.14.13.196" evidence="4"/>
<keyword evidence="5" id="KW-0285">Flavoprotein</keyword>
<organism evidence="12 13">
    <name type="scientific">Malassezia brasiliensis</name>
    <dbReference type="NCBI Taxonomy" id="1821822"/>
    <lineage>
        <taxon>Eukaryota</taxon>
        <taxon>Fungi</taxon>
        <taxon>Dikarya</taxon>
        <taxon>Basidiomycota</taxon>
        <taxon>Ustilaginomycotina</taxon>
        <taxon>Malasseziomycetes</taxon>
        <taxon>Malasseziales</taxon>
        <taxon>Malasseziaceae</taxon>
        <taxon>Malassezia</taxon>
    </lineage>
</organism>
<dbReference type="Gene3D" id="3.50.50.60">
    <property type="entry name" value="FAD/NAD(P)-binding domain"/>
    <property type="match status" value="1"/>
</dbReference>
<keyword evidence="7" id="KW-0521">NADP</keyword>
<dbReference type="GO" id="GO:0006879">
    <property type="term" value="P:intracellular iron ion homeostasis"/>
    <property type="evidence" value="ECO:0007669"/>
    <property type="project" value="TreeGrafter"/>
</dbReference>
<evidence type="ECO:0000256" key="1">
    <source>
        <dbReference type="ARBA" id="ARBA00001974"/>
    </source>
</evidence>
<keyword evidence="13" id="KW-1185">Reference proteome</keyword>
<dbReference type="Proteomes" id="UP001216638">
    <property type="component" value="Chromosome 1"/>
</dbReference>
<dbReference type="InterPro" id="IPR036188">
    <property type="entry name" value="FAD/NAD-bd_sf"/>
</dbReference>
<evidence type="ECO:0000256" key="5">
    <source>
        <dbReference type="ARBA" id="ARBA00022630"/>
    </source>
</evidence>
<comment type="pathway">
    <text evidence="2">Siderophore biosynthesis.</text>
</comment>
<evidence type="ECO:0000313" key="13">
    <source>
        <dbReference type="Proteomes" id="UP001216638"/>
    </source>
</evidence>
<keyword evidence="6" id="KW-0274">FAD</keyword>
<comment type="catalytic activity">
    <reaction evidence="10">
        <text>L-ornithine + NADH + O2 = N(5)-hydroxy-L-ornithine + NAD(+) + H2O</text>
        <dbReference type="Rhea" id="RHEA:41512"/>
        <dbReference type="ChEBI" id="CHEBI:15377"/>
        <dbReference type="ChEBI" id="CHEBI:15379"/>
        <dbReference type="ChEBI" id="CHEBI:46911"/>
        <dbReference type="ChEBI" id="CHEBI:57540"/>
        <dbReference type="ChEBI" id="CHEBI:57945"/>
        <dbReference type="ChEBI" id="CHEBI:78275"/>
        <dbReference type="EC" id="1.14.13.196"/>
    </reaction>
</comment>
<gene>
    <name evidence="12" type="ORF">MBRA1_000602</name>
</gene>
<name>A0AAF0INP3_9BASI</name>
<evidence type="ECO:0000256" key="6">
    <source>
        <dbReference type="ARBA" id="ARBA00022827"/>
    </source>
</evidence>
<evidence type="ECO:0000256" key="11">
    <source>
        <dbReference type="SAM" id="MobiDB-lite"/>
    </source>
</evidence>
<dbReference type="SUPFAM" id="SSF51905">
    <property type="entry name" value="FAD/NAD(P)-binding domain"/>
    <property type="match status" value="1"/>
</dbReference>
<comment type="catalytic activity">
    <reaction evidence="9">
        <text>L-ornithine + NADPH + O2 = N(5)-hydroxy-L-ornithine + NADP(+) + H2O</text>
        <dbReference type="Rhea" id="RHEA:41508"/>
        <dbReference type="ChEBI" id="CHEBI:15377"/>
        <dbReference type="ChEBI" id="CHEBI:15379"/>
        <dbReference type="ChEBI" id="CHEBI:46911"/>
        <dbReference type="ChEBI" id="CHEBI:57783"/>
        <dbReference type="ChEBI" id="CHEBI:58349"/>
        <dbReference type="ChEBI" id="CHEBI:78275"/>
        <dbReference type="EC" id="1.14.13.196"/>
    </reaction>
</comment>
<dbReference type="Pfam" id="PF13434">
    <property type="entry name" value="Lys_Orn_oxgnase"/>
    <property type="match status" value="1"/>
</dbReference>
<sequence>MGERVYDLVGIGFGPANLALCIALHESEEAKMKNFSMLFLEKQSQFAWHPSLLLPGAQLQVSPIKDLATMRDPTSSFSFLNFLHTQGRLTQYINREEKVPSRREWSAYLAWAAQRMDSYVQYGRVVTDIEPVERHGKVAFLKVLAKNLATGEQETVLARNVTTAVGGSANVPAVFREMYQWPPKNADEVSRVVHASTFLPQMERLDKVLQRIQLDERKEPLRLGVVGGGQSSAEMMCYLRDRFPEADLDMIVRASALVPSDDSPFVNSAAFDPESVTTFWESSARARRAQLDEFKRTNYSVIRNDLLSQVYEMVYDQEIDYHDPYMAPKGTVRVMASTTLLEAKQLDNGKIRVTTATTAGDKVVRTDEYDALFLGTGFERAASTLPFVHTLAEHFPLLSAEGVRELRERELAEDDLIATSPNPDAARATARGITRDYRLVPSNPARWRHDAASAVSLHPAVLERIPQSRMGREGSRENSVASARRGDSGYSSSPMPSSPKRELGDVLHRPGAPANVYVFGCNEYTHGLSDSLMSMVAHRAGVVSASLLASTPMAADASAAEK</sequence>
<dbReference type="AlphaFoldDB" id="A0AAF0INP3"/>
<evidence type="ECO:0000313" key="12">
    <source>
        <dbReference type="EMBL" id="WFC93975.1"/>
    </source>
</evidence>